<evidence type="ECO:0000313" key="2">
    <source>
        <dbReference type="Proteomes" id="UP000016587"/>
    </source>
</evidence>
<dbReference type="KEGG" id="dgg:DGI_1650"/>
<sequence length="415" mass="45753">MLYILWDESHLWGLLAWRAAAAFQVPHRLVRCQDIAQGLLRRNPPNVLLVPGGVARRKALALGAPGMAAIQDYMEQGGTYVGFCGGSGLGLTGEYGLALCPWTRAAIGDRLLHLVSGHIHLHCQDDSAEHDLLPPDQPAEPLAPIWWPARFAPSPSPDVDVLATYGMPGEDFWIADLPLSLLPLQAFGEWEQAYGISLRPDFLSGQPCVIHGKKGLGRYLLSYAHLETPASPQANAWLAHLLEQLGRLAPARRDVPAWDLEALPVRWDHPLLLRTREVLDACLALGREHMLLFPRNEWLLGWRAGLPGSHLNHLNALTRHALAGAPKNEALRILETHQEAYLHNLEVLARDLRGYLLAERLAMTLAKTVPDLVSQQALKARREAIFGTGMEPGGCYAPLLQVLDEVACRVEPCAR</sequence>
<dbReference type="SUPFAM" id="SSF52317">
    <property type="entry name" value="Class I glutamine amidotransferase-like"/>
    <property type="match status" value="1"/>
</dbReference>
<protein>
    <recommendedName>
        <fullName evidence="3">Biotin-protein ligase N-terminal domain-containing protein</fullName>
    </recommendedName>
</protein>
<dbReference type="PATRIC" id="fig|1121448.10.peg.1637"/>
<evidence type="ECO:0000313" key="1">
    <source>
        <dbReference type="EMBL" id="AGW13474.1"/>
    </source>
</evidence>
<dbReference type="OrthoDB" id="5464482at2"/>
<reference evidence="2" key="2">
    <citation type="submission" date="2013-07" db="EMBL/GenBank/DDBJ databases">
        <authorList>
            <person name="Morais-Silva F.O."/>
            <person name="Rezende A.M."/>
            <person name="Pimentel C."/>
            <person name="Resende D.M."/>
            <person name="Santos C.I."/>
            <person name="Clemente C."/>
            <person name="de Oliveira L.M."/>
            <person name="da Silva S.M."/>
            <person name="Costa D.A."/>
            <person name="Varela-Raposo A."/>
            <person name="Horacio E.C.A."/>
            <person name="Matos M."/>
            <person name="Flores O."/>
            <person name="Ruiz J.C."/>
            <person name="Rodrigues-Pousada C."/>
        </authorList>
    </citation>
    <scope>NUCLEOTIDE SEQUENCE [LARGE SCALE GENOMIC DNA]</scope>
    <source>
        <strain evidence="2">ATCC 19364 / DSM 1382 / NCIMB 9332 / VKM B-1759</strain>
    </source>
</reference>
<dbReference type="InterPro" id="IPR029062">
    <property type="entry name" value="Class_I_gatase-like"/>
</dbReference>
<dbReference type="RefSeq" id="WP_021760329.1">
    <property type="nucleotide sequence ID" value="NC_022444.1"/>
</dbReference>
<reference evidence="1 2" key="1">
    <citation type="journal article" date="2013" name="J. Bacteriol.">
        <title>Roles of HynAB and Ech, the only two hydrogenases found in the model sulfate reducer Desulfovibrio gigas.</title>
        <authorList>
            <person name="Morais-Silva F.O."/>
            <person name="Santos C.I."/>
            <person name="Rodrigues R."/>
            <person name="Pereira I.A."/>
            <person name="Rodrigues-Pousada C."/>
        </authorList>
    </citation>
    <scope>NUCLEOTIDE SEQUENCE [LARGE SCALE GENOMIC DNA]</scope>
    <source>
        <strain evidence="2">ATCC 19364 / DSM 1382 / NCIMB 9332 / VKM B-1759</strain>
    </source>
</reference>
<dbReference type="EMBL" id="CP006585">
    <property type="protein sequence ID" value="AGW13474.1"/>
    <property type="molecule type" value="Genomic_DNA"/>
</dbReference>
<dbReference type="HOGENOM" id="CLU_653344_0_0_7"/>
<dbReference type="eggNOG" id="COG4285">
    <property type="taxonomic scope" value="Bacteria"/>
</dbReference>
<keyword evidence="2" id="KW-1185">Reference proteome</keyword>
<dbReference type="AlphaFoldDB" id="T2GBC1"/>
<name>T2GBC1_MEGG1</name>
<accession>T2GBC1</accession>
<proteinExistence type="predicted"/>
<dbReference type="STRING" id="1121448.DGI_1650"/>
<organism evidence="1 2">
    <name type="scientific">Megalodesulfovibrio gigas (strain ATCC 19364 / DSM 1382 / NCIMB 9332 / VKM B-1759)</name>
    <name type="common">Desulfovibrio gigas</name>
    <dbReference type="NCBI Taxonomy" id="1121448"/>
    <lineage>
        <taxon>Bacteria</taxon>
        <taxon>Pseudomonadati</taxon>
        <taxon>Thermodesulfobacteriota</taxon>
        <taxon>Desulfovibrionia</taxon>
        <taxon>Desulfovibrionales</taxon>
        <taxon>Desulfovibrionaceae</taxon>
        <taxon>Megalodesulfovibrio</taxon>
    </lineage>
</organism>
<dbReference type="Proteomes" id="UP000016587">
    <property type="component" value="Chromosome"/>
</dbReference>
<evidence type="ECO:0008006" key="3">
    <source>
        <dbReference type="Google" id="ProtNLM"/>
    </source>
</evidence>
<gene>
    <name evidence="1" type="ORF">DGI_1650</name>
</gene>